<keyword evidence="1" id="KW-0808">Transferase</keyword>
<dbReference type="Gene3D" id="1.25.40.340">
    <property type="match status" value="1"/>
</dbReference>
<evidence type="ECO:0000259" key="3">
    <source>
        <dbReference type="PROSITE" id="PS51480"/>
    </source>
</evidence>
<dbReference type="NCBIfam" id="TIGR02365">
    <property type="entry name" value="dha_L_ycgS"/>
    <property type="match status" value="1"/>
</dbReference>
<dbReference type="EMBL" id="QZCG01000004">
    <property type="protein sequence ID" value="RJE86555.1"/>
    <property type="molecule type" value="Genomic_DNA"/>
</dbReference>
<dbReference type="OrthoDB" id="9800291at2"/>
<dbReference type="InterPro" id="IPR036117">
    <property type="entry name" value="DhaL_dom_sf"/>
</dbReference>
<keyword evidence="2 4" id="KW-0418">Kinase</keyword>
<organism evidence="4 5">
    <name type="scientific">Paracoccus onubensis</name>
    <dbReference type="NCBI Taxonomy" id="1675788"/>
    <lineage>
        <taxon>Bacteria</taxon>
        <taxon>Pseudomonadati</taxon>
        <taxon>Pseudomonadota</taxon>
        <taxon>Alphaproteobacteria</taxon>
        <taxon>Rhodobacterales</taxon>
        <taxon>Paracoccaceae</taxon>
        <taxon>Paracoccus</taxon>
    </lineage>
</organism>
<accession>A0A418T041</accession>
<dbReference type="FunFam" id="1.25.40.340:FF:000002">
    <property type="entry name" value="Dihydroxyacetone kinase, L subunit"/>
    <property type="match status" value="1"/>
</dbReference>
<dbReference type="Pfam" id="PF02734">
    <property type="entry name" value="Dak2"/>
    <property type="match status" value="1"/>
</dbReference>
<dbReference type="RefSeq" id="WP_119747461.1">
    <property type="nucleotide sequence ID" value="NZ_QZCG01000004.1"/>
</dbReference>
<reference evidence="5" key="1">
    <citation type="submission" date="2018-09" db="EMBL/GenBank/DDBJ databases">
        <title>Acidovorax cavernicola nov. sp. isolated from Gruta de las Maravillas (Aracena, Spain).</title>
        <authorList>
            <person name="Jurado V."/>
            <person name="Gutierrez-Patricio S."/>
            <person name="Gonzalez-Pimentel J.L."/>
            <person name="Miller A.Z."/>
            <person name="Laiz L."/>
            <person name="Saiz-Jimenez C."/>
        </authorList>
    </citation>
    <scope>NUCLEOTIDE SEQUENCE [LARGE SCALE GENOMIC DNA]</scope>
    <source>
        <strain evidence="5">1011MAR3C25</strain>
    </source>
</reference>
<sequence>MTGFANAGSGIVVRGIAEAVVSNRAWLSEIDGKIGDGDHGNNMAKGFARAAERIGDGDRLDAAFATVTDVLMGEIGGSMGPLYGMFFSDMADVVADEEVIDPALFARMLAAGCEGVMAIGEAKAGDKCLLDALVPAVAAAEETASEGFPVMLAAMRQAATEGRDSTKDMIARIGRASRLGERSRGVLDAGAASCCLILHALADGVEKRLT</sequence>
<name>A0A418T041_9RHOB</name>
<evidence type="ECO:0000313" key="4">
    <source>
        <dbReference type="EMBL" id="RJE86555.1"/>
    </source>
</evidence>
<comment type="caution">
    <text evidence="4">The sequence shown here is derived from an EMBL/GenBank/DDBJ whole genome shotgun (WGS) entry which is preliminary data.</text>
</comment>
<dbReference type="InterPro" id="IPR050861">
    <property type="entry name" value="Dihydroxyacetone_Kinase"/>
</dbReference>
<evidence type="ECO:0000256" key="1">
    <source>
        <dbReference type="ARBA" id="ARBA00022679"/>
    </source>
</evidence>
<protein>
    <submittedName>
        <fullName evidence="4">Dihydroxyacetone kinase subunit L</fullName>
    </submittedName>
</protein>
<gene>
    <name evidence="4" type="primary">dhaL</name>
    <name evidence="4" type="ORF">D3P04_07530</name>
</gene>
<dbReference type="SUPFAM" id="SSF101473">
    <property type="entry name" value="DhaL-like"/>
    <property type="match status" value="1"/>
</dbReference>
<keyword evidence="5" id="KW-1185">Reference proteome</keyword>
<feature type="domain" description="DhaL" evidence="3">
    <location>
        <begin position="7"/>
        <end position="203"/>
    </location>
</feature>
<dbReference type="AlphaFoldDB" id="A0A418T041"/>
<dbReference type="GO" id="GO:0019563">
    <property type="term" value="P:glycerol catabolic process"/>
    <property type="evidence" value="ECO:0007669"/>
    <property type="project" value="TreeGrafter"/>
</dbReference>
<evidence type="ECO:0000313" key="5">
    <source>
        <dbReference type="Proteomes" id="UP000284202"/>
    </source>
</evidence>
<dbReference type="PANTHER" id="PTHR28629:SF4">
    <property type="entry name" value="TRIOKINASE_FMN CYCLASE"/>
    <property type="match status" value="1"/>
</dbReference>
<dbReference type="Proteomes" id="UP000284202">
    <property type="component" value="Unassembled WGS sequence"/>
</dbReference>
<dbReference type="PANTHER" id="PTHR28629">
    <property type="entry name" value="TRIOKINASE/FMN CYCLASE"/>
    <property type="match status" value="1"/>
</dbReference>
<dbReference type="PROSITE" id="PS51480">
    <property type="entry name" value="DHAL"/>
    <property type="match status" value="1"/>
</dbReference>
<dbReference type="InterPro" id="IPR012737">
    <property type="entry name" value="DhaK_L_YcgS"/>
</dbReference>
<dbReference type="SMART" id="SM01120">
    <property type="entry name" value="Dak2"/>
    <property type="match status" value="1"/>
</dbReference>
<dbReference type="GO" id="GO:0005829">
    <property type="term" value="C:cytosol"/>
    <property type="evidence" value="ECO:0007669"/>
    <property type="project" value="TreeGrafter"/>
</dbReference>
<proteinExistence type="predicted"/>
<evidence type="ECO:0000256" key="2">
    <source>
        <dbReference type="ARBA" id="ARBA00022777"/>
    </source>
</evidence>
<dbReference type="GO" id="GO:0004371">
    <property type="term" value="F:glycerone kinase activity"/>
    <property type="evidence" value="ECO:0007669"/>
    <property type="project" value="InterPro"/>
</dbReference>
<dbReference type="InterPro" id="IPR004007">
    <property type="entry name" value="DhaL_dom"/>
</dbReference>